<dbReference type="Pfam" id="PF13366">
    <property type="entry name" value="PDDEXK_3"/>
    <property type="match status" value="1"/>
</dbReference>
<name>A0A2M7Q959_9BACT</name>
<sequence>GFGHKESFYQKAVAINLENASLKFEEQLPVNIKYKGKKIGIYYFDYLIEDKIVLELKVRNYFSKKDIEQLYSYLKARDLKLGIIAHFTRAGVKFKRIVNII</sequence>
<dbReference type="NCBIfam" id="TIGR04256">
    <property type="entry name" value="GxxExxY"/>
    <property type="match status" value="1"/>
</dbReference>
<proteinExistence type="predicted"/>
<accession>A0A2M7Q959</accession>
<dbReference type="EMBL" id="PFKZ01000020">
    <property type="protein sequence ID" value="PIY59662.1"/>
    <property type="molecule type" value="Genomic_DNA"/>
</dbReference>
<dbReference type="Proteomes" id="UP000230363">
    <property type="component" value="Unassembled WGS sequence"/>
</dbReference>
<feature type="non-terminal residue" evidence="1">
    <location>
        <position position="1"/>
    </location>
</feature>
<organism evidence="1 2">
    <name type="scientific">Candidatus Wolfebacteria bacterium CG_4_10_14_0_8_um_filter_37_11</name>
    <dbReference type="NCBI Taxonomy" id="1975062"/>
    <lineage>
        <taxon>Bacteria</taxon>
        <taxon>Candidatus Wolfeibacteriota</taxon>
    </lineage>
</organism>
<gene>
    <name evidence="1" type="ORF">COY96_00550</name>
</gene>
<evidence type="ECO:0000313" key="2">
    <source>
        <dbReference type="Proteomes" id="UP000230363"/>
    </source>
</evidence>
<reference evidence="2" key="1">
    <citation type="submission" date="2017-09" db="EMBL/GenBank/DDBJ databases">
        <title>Depth-based differentiation of microbial function through sediment-hosted aquifers and enrichment of novel symbionts in the deep terrestrial subsurface.</title>
        <authorList>
            <person name="Probst A.J."/>
            <person name="Ladd B."/>
            <person name="Jarett J.K."/>
            <person name="Geller-Mcgrath D.E."/>
            <person name="Sieber C.M.K."/>
            <person name="Emerson J.B."/>
            <person name="Anantharaman K."/>
            <person name="Thomas B.C."/>
            <person name="Malmstrom R."/>
            <person name="Stieglmeier M."/>
            <person name="Klingl A."/>
            <person name="Woyke T."/>
            <person name="Ryan C.M."/>
            <person name="Banfield J.F."/>
        </authorList>
    </citation>
    <scope>NUCLEOTIDE SEQUENCE [LARGE SCALE GENOMIC DNA]</scope>
</reference>
<protein>
    <submittedName>
        <fullName evidence="1">GxxExxY protein</fullName>
    </submittedName>
</protein>
<comment type="caution">
    <text evidence="1">The sequence shown here is derived from an EMBL/GenBank/DDBJ whole genome shotgun (WGS) entry which is preliminary data.</text>
</comment>
<dbReference type="InterPro" id="IPR026350">
    <property type="entry name" value="GxxExxY"/>
</dbReference>
<dbReference type="AlphaFoldDB" id="A0A2M7Q959"/>
<evidence type="ECO:0000313" key="1">
    <source>
        <dbReference type="EMBL" id="PIY59662.1"/>
    </source>
</evidence>